<name>A0ABZ1CXH6_9TREE</name>
<reference evidence="1 2" key="1">
    <citation type="submission" date="2024-01" db="EMBL/GenBank/DDBJ databases">
        <title>Comparative genomics of Cryptococcus and Kwoniella reveals pathogenesis evolution and contrasting modes of karyotype evolution via chromosome fusion or intercentromeric recombination.</title>
        <authorList>
            <person name="Coelho M.A."/>
            <person name="David-Palma M."/>
            <person name="Shea T."/>
            <person name="Bowers K."/>
            <person name="McGinley-Smith S."/>
            <person name="Mohammad A.W."/>
            <person name="Gnirke A."/>
            <person name="Yurkov A.M."/>
            <person name="Nowrousian M."/>
            <person name="Sun S."/>
            <person name="Cuomo C.A."/>
            <person name="Heitman J."/>
        </authorList>
    </citation>
    <scope>NUCLEOTIDE SEQUENCE [LARGE SCALE GENOMIC DNA]</scope>
    <source>
        <strain evidence="1">CBS 11374</strain>
    </source>
</reference>
<sequence>MSDQAPAHLTIPTFSPSVPSVDDPTTGFCNLTQCHNSAPSHGQMIDCACRCHSNSIKLISAEDTVENSIKDGKLQGKKLKELWAVVTDILAPVHAEGGIGEDAREGTPA</sequence>
<gene>
    <name evidence="1" type="ORF">IL334_003221</name>
</gene>
<dbReference type="GeneID" id="87955352"/>
<protein>
    <submittedName>
        <fullName evidence="1">Uncharacterized protein</fullName>
    </submittedName>
</protein>
<dbReference type="RefSeq" id="XP_062791008.1">
    <property type="nucleotide sequence ID" value="XM_062934957.1"/>
</dbReference>
<keyword evidence="2" id="KW-1185">Reference proteome</keyword>
<proteinExistence type="predicted"/>
<dbReference type="Proteomes" id="UP001329825">
    <property type="component" value="Chromosome 4"/>
</dbReference>
<dbReference type="EMBL" id="CP141884">
    <property type="protein sequence ID" value="WRT66268.1"/>
    <property type="molecule type" value="Genomic_DNA"/>
</dbReference>
<evidence type="ECO:0000313" key="1">
    <source>
        <dbReference type="EMBL" id="WRT66268.1"/>
    </source>
</evidence>
<organism evidence="1 2">
    <name type="scientific">Kwoniella shivajii</name>
    <dbReference type="NCBI Taxonomy" id="564305"/>
    <lineage>
        <taxon>Eukaryota</taxon>
        <taxon>Fungi</taxon>
        <taxon>Dikarya</taxon>
        <taxon>Basidiomycota</taxon>
        <taxon>Agaricomycotina</taxon>
        <taxon>Tremellomycetes</taxon>
        <taxon>Tremellales</taxon>
        <taxon>Cryptococcaceae</taxon>
        <taxon>Kwoniella</taxon>
    </lineage>
</organism>
<accession>A0ABZ1CXH6</accession>
<evidence type="ECO:0000313" key="2">
    <source>
        <dbReference type="Proteomes" id="UP001329825"/>
    </source>
</evidence>